<evidence type="ECO:0000313" key="4">
    <source>
        <dbReference type="Proteomes" id="UP001183817"/>
    </source>
</evidence>
<evidence type="ECO:0000313" key="3">
    <source>
        <dbReference type="EMBL" id="MDR7357315.1"/>
    </source>
</evidence>
<feature type="domain" description="Putative host cell surface-exposed lipoprotein Ltp-like HTH region" evidence="2">
    <location>
        <begin position="198"/>
        <end position="239"/>
    </location>
</feature>
<sequence length="289" mass="30194">MSVRFNTPPLWLQHLPAGFQPTPSWVPETSWGAPPAGWPMWVHSENGHPALPPEEFSANPYLYMSVMPGDPAFIAAGAHASPSIGSAGGRPPVAGFSVPGNQEPKKPMSRGKKIGIGVSGLVVLSIIIGSCGGSDEQPSSAPTATESAVSSPSETAAAAPVVSSADASASAKAEADAEAEASAKAEAKAEAEAGTLSQQNALRSAENYLGFSAFSRTGLISQLEFEDYSTKDATWAVDRVTVDWNEQAAKSAEQYLEFTAFSRKGLIEQLVYEGYTKKQAEYGVGKTGL</sequence>
<dbReference type="Proteomes" id="UP001183817">
    <property type="component" value="Unassembled WGS sequence"/>
</dbReference>
<protein>
    <recommendedName>
        <fullName evidence="2">Putative host cell surface-exposed lipoprotein Ltp-like HTH region domain-containing protein</fullName>
    </recommendedName>
</protein>
<name>A0ABU2BFE5_9MICC</name>
<feature type="region of interest" description="Disordered" evidence="1">
    <location>
        <begin position="134"/>
        <end position="162"/>
    </location>
</feature>
<keyword evidence="4" id="KW-1185">Reference proteome</keyword>
<dbReference type="RefSeq" id="WP_310288702.1">
    <property type="nucleotide sequence ID" value="NZ_BAAAWO010000001.1"/>
</dbReference>
<organism evidence="3 4">
    <name type="scientific">Paeniglutamicibacter sulfureus</name>
    <dbReference type="NCBI Taxonomy" id="43666"/>
    <lineage>
        <taxon>Bacteria</taxon>
        <taxon>Bacillati</taxon>
        <taxon>Actinomycetota</taxon>
        <taxon>Actinomycetes</taxon>
        <taxon>Micrococcales</taxon>
        <taxon>Micrococcaceae</taxon>
        <taxon>Paeniglutamicibacter</taxon>
    </lineage>
</organism>
<dbReference type="InterPro" id="IPR011434">
    <property type="entry name" value="Ltp-like_HTH"/>
</dbReference>
<proteinExistence type="predicted"/>
<accession>A0ABU2BFE5</accession>
<dbReference type="Pfam" id="PF07553">
    <property type="entry name" value="Lipoprotein_Ltp"/>
    <property type="match status" value="2"/>
</dbReference>
<feature type="region of interest" description="Disordered" evidence="1">
    <location>
        <begin position="86"/>
        <end position="112"/>
    </location>
</feature>
<evidence type="ECO:0000256" key="1">
    <source>
        <dbReference type="SAM" id="MobiDB-lite"/>
    </source>
</evidence>
<feature type="compositionally biased region" description="Low complexity" evidence="1">
    <location>
        <begin position="139"/>
        <end position="162"/>
    </location>
</feature>
<comment type="caution">
    <text evidence="3">The sequence shown here is derived from an EMBL/GenBank/DDBJ whole genome shotgun (WGS) entry which is preliminary data.</text>
</comment>
<evidence type="ECO:0000259" key="2">
    <source>
        <dbReference type="Pfam" id="PF07553"/>
    </source>
</evidence>
<dbReference type="EMBL" id="JAVDYI010000001">
    <property type="protein sequence ID" value="MDR7357315.1"/>
    <property type="molecule type" value="Genomic_DNA"/>
</dbReference>
<reference evidence="3 4" key="1">
    <citation type="submission" date="2023-07" db="EMBL/GenBank/DDBJ databases">
        <title>Sequencing the genomes of 1000 actinobacteria strains.</title>
        <authorList>
            <person name="Klenk H.-P."/>
        </authorList>
    </citation>
    <scope>NUCLEOTIDE SEQUENCE [LARGE SCALE GENOMIC DNA]</scope>
    <source>
        <strain evidence="3 4">DSM 20167</strain>
    </source>
</reference>
<dbReference type="InterPro" id="IPR036388">
    <property type="entry name" value="WH-like_DNA-bd_sf"/>
</dbReference>
<gene>
    <name evidence="3" type="ORF">J2S64_001006</name>
</gene>
<feature type="domain" description="Putative host cell surface-exposed lipoprotein Ltp-like HTH region" evidence="2">
    <location>
        <begin position="243"/>
        <end position="284"/>
    </location>
</feature>
<dbReference type="Gene3D" id="1.10.10.10">
    <property type="entry name" value="Winged helix-like DNA-binding domain superfamily/Winged helix DNA-binding domain"/>
    <property type="match status" value="2"/>
</dbReference>